<feature type="region of interest" description="Disordered" evidence="1">
    <location>
        <begin position="76"/>
        <end position="101"/>
    </location>
</feature>
<evidence type="ECO:0000313" key="2">
    <source>
        <dbReference type="EMBL" id="NMO22788.1"/>
    </source>
</evidence>
<gene>
    <name evidence="2" type="ORF">HG543_49215</name>
</gene>
<protein>
    <submittedName>
        <fullName evidence="2">Uncharacterized protein</fullName>
    </submittedName>
</protein>
<accession>A0A848LXA5</accession>
<dbReference type="AlphaFoldDB" id="A0A848LXA5"/>
<comment type="caution">
    <text evidence="2">The sequence shown here is derived from an EMBL/GenBank/DDBJ whole genome shotgun (WGS) entry which is preliminary data.</text>
</comment>
<evidence type="ECO:0000313" key="3">
    <source>
        <dbReference type="Proteomes" id="UP000518300"/>
    </source>
</evidence>
<dbReference type="Pfam" id="PF05576">
    <property type="entry name" value="Peptidase_S37"/>
    <property type="match status" value="1"/>
</dbReference>
<dbReference type="EMBL" id="JABBJJ010000474">
    <property type="protein sequence ID" value="NMO22788.1"/>
    <property type="molecule type" value="Genomic_DNA"/>
</dbReference>
<keyword evidence="3" id="KW-1185">Reference proteome</keyword>
<sequence length="101" mass="11404">MAWVEGWVRYDAKRVLLVYGDLSPWSASAFNVSARNDSYRVIAEDGIGFYGTLSTLPEPQRGFLLGRLSEWAGVPVQLPTEEPSSQHRSTDVRRVRPPRAR</sequence>
<dbReference type="Proteomes" id="UP000518300">
    <property type="component" value="Unassembled WGS sequence"/>
</dbReference>
<proteinExistence type="predicted"/>
<feature type="compositionally biased region" description="Basic and acidic residues" evidence="1">
    <location>
        <begin position="84"/>
        <end position="94"/>
    </location>
</feature>
<organism evidence="2 3">
    <name type="scientific">Pyxidicoccus fallax</name>
    <dbReference type="NCBI Taxonomy" id="394095"/>
    <lineage>
        <taxon>Bacteria</taxon>
        <taxon>Pseudomonadati</taxon>
        <taxon>Myxococcota</taxon>
        <taxon>Myxococcia</taxon>
        <taxon>Myxococcales</taxon>
        <taxon>Cystobacterineae</taxon>
        <taxon>Myxococcaceae</taxon>
        <taxon>Pyxidicoccus</taxon>
    </lineage>
</organism>
<dbReference type="InterPro" id="IPR008761">
    <property type="entry name" value="Peptidase_S37"/>
</dbReference>
<evidence type="ECO:0000256" key="1">
    <source>
        <dbReference type="SAM" id="MobiDB-lite"/>
    </source>
</evidence>
<reference evidence="2 3" key="1">
    <citation type="submission" date="2020-04" db="EMBL/GenBank/DDBJ databases">
        <title>Draft genome of Pyxidicoccus fallax type strain.</title>
        <authorList>
            <person name="Whitworth D.E."/>
        </authorList>
    </citation>
    <scope>NUCLEOTIDE SEQUENCE [LARGE SCALE GENOMIC DNA]</scope>
    <source>
        <strain evidence="2 3">DSM 14698</strain>
    </source>
</reference>
<name>A0A848LXA5_9BACT</name>